<feature type="transmembrane region" description="Helical" evidence="15">
    <location>
        <begin position="12"/>
        <end position="31"/>
    </location>
</feature>
<evidence type="ECO:0000256" key="4">
    <source>
        <dbReference type="ARBA" id="ARBA00022475"/>
    </source>
</evidence>
<comment type="similarity">
    <text evidence="2 14">Belongs to the DsbB family.</text>
</comment>
<comment type="caution">
    <text evidence="14">Lacks conserved residue(s) required for the propagation of feature annotation.</text>
</comment>
<proteinExistence type="inferred from homology"/>
<evidence type="ECO:0000313" key="16">
    <source>
        <dbReference type="EMBL" id="MFD1006703.1"/>
    </source>
</evidence>
<dbReference type="RefSeq" id="WP_379556629.1">
    <property type="nucleotide sequence ID" value="NZ_JBHTJS010000002.1"/>
</dbReference>
<evidence type="ECO:0000256" key="12">
    <source>
        <dbReference type="ARBA" id="ARBA00023186"/>
    </source>
</evidence>
<gene>
    <name evidence="14 16" type="primary">dsbB</name>
    <name evidence="16" type="ORF">ACFQ1C_00770</name>
</gene>
<dbReference type="Pfam" id="PF02600">
    <property type="entry name" value="DsbB"/>
    <property type="match status" value="1"/>
</dbReference>
<evidence type="ECO:0000256" key="7">
    <source>
        <dbReference type="ARBA" id="ARBA00022982"/>
    </source>
</evidence>
<keyword evidence="4 14" id="KW-1003">Cell membrane</keyword>
<dbReference type="InterPro" id="IPR050183">
    <property type="entry name" value="DsbB"/>
</dbReference>
<dbReference type="PANTHER" id="PTHR36570">
    <property type="entry name" value="DISULFIDE BOND FORMATION PROTEIN B"/>
    <property type="match status" value="1"/>
</dbReference>
<name>A0ABW3KCR3_9GAMM</name>
<keyword evidence="8 14" id="KW-1133">Transmembrane helix</keyword>
<evidence type="ECO:0000256" key="3">
    <source>
        <dbReference type="ARBA" id="ARBA00022448"/>
    </source>
</evidence>
<evidence type="ECO:0000256" key="6">
    <source>
        <dbReference type="ARBA" id="ARBA00022692"/>
    </source>
</evidence>
<feature type="topological domain" description="Periplasmic" evidence="14">
    <location>
        <begin position="29"/>
        <end position="46"/>
    </location>
</feature>
<comment type="caution">
    <text evidence="16">The sequence shown here is derived from an EMBL/GenBank/DDBJ whole genome shotgun (WGS) entry which is preliminary data.</text>
</comment>
<keyword evidence="5" id="KW-0997">Cell inner membrane</keyword>
<dbReference type="SUPFAM" id="SSF158442">
    <property type="entry name" value="DsbB-like"/>
    <property type="match status" value="1"/>
</dbReference>
<dbReference type="Gene3D" id="1.20.1550.10">
    <property type="entry name" value="DsbB-like"/>
    <property type="match status" value="1"/>
</dbReference>
<dbReference type="GO" id="GO:0016491">
    <property type="term" value="F:oxidoreductase activity"/>
    <property type="evidence" value="ECO:0007669"/>
    <property type="project" value="UniProtKB-KW"/>
</dbReference>
<dbReference type="HAMAP" id="MF_00286">
    <property type="entry name" value="DsbB"/>
    <property type="match status" value="1"/>
</dbReference>
<evidence type="ECO:0000256" key="8">
    <source>
        <dbReference type="ARBA" id="ARBA00022989"/>
    </source>
</evidence>
<feature type="disulfide bond" description="Redox-active" evidence="14">
    <location>
        <begin position="38"/>
        <end position="41"/>
    </location>
</feature>
<keyword evidence="12 14" id="KW-0143">Chaperone</keyword>
<evidence type="ECO:0000256" key="13">
    <source>
        <dbReference type="ARBA" id="ARBA00023284"/>
    </source>
</evidence>
<dbReference type="InterPro" id="IPR023380">
    <property type="entry name" value="DsbB-like_sf"/>
</dbReference>
<dbReference type="PANTHER" id="PTHR36570:SF2">
    <property type="entry name" value="DISULFIDE BOND FORMATION PROTEIN B"/>
    <property type="match status" value="1"/>
</dbReference>
<dbReference type="InterPro" id="IPR003752">
    <property type="entry name" value="DiS_bond_form_DsbB/BdbC"/>
</dbReference>
<dbReference type="NCBIfam" id="NF002485">
    <property type="entry name" value="PRK01749.1"/>
    <property type="match status" value="1"/>
</dbReference>
<evidence type="ECO:0000256" key="5">
    <source>
        <dbReference type="ARBA" id="ARBA00022519"/>
    </source>
</evidence>
<feature type="topological domain" description="Cytoplasmic" evidence="14">
    <location>
        <begin position="1"/>
        <end position="11"/>
    </location>
</feature>
<protein>
    <recommendedName>
        <fullName evidence="14">Disulfide bond formation protein B</fullName>
    </recommendedName>
    <alternativeName>
        <fullName evidence="14">Disulfide oxidoreductase</fullName>
    </alternativeName>
</protein>
<evidence type="ECO:0000256" key="1">
    <source>
        <dbReference type="ARBA" id="ARBA00004429"/>
    </source>
</evidence>
<keyword evidence="7 14" id="KW-0249">Electron transport</keyword>
<feature type="transmembrane region" description="Helical" evidence="15">
    <location>
        <begin position="143"/>
        <end position="161"/>
    </location>
</feature>
<sequence length="171" mass="18904">MLYAFSCSRFAWGLLTLGTGLLFAIALFFQYNQGMDPCVMCVYQRAALGGVMLAAALGWLAPQNGLVSTLALFGWLAGAIKGALLAKEHIDYQFNPSPFTKCSTIAEFPSWMALDRWWPSVFHPSGDCADASWVWMGLSMPQWLMWIFVMLAALAGLFIVVKFKKTVSSKL</sequence>
<keyword evidence="11 14" id="KW-1015">Disulfide bond</keyword>
<organism evidence="16 17">
    <name type="scientific">Oceanisphaera ostreae</name>
    <dbReference type="NCBI Taxonomy" id="914151"/>
    <lineage>
        <taxon>Bacteria</taxon>
        <taxon>Pseudomonadati</taxon>
        <taxon>Pseudomonadota</taxon>
        <taxon>Gammaproteobacteria</taxon>
        <taxon>Aeromonadales</taxon>
        <taxon>Aeromonadaceae</taxon>
        <taxon>Oceanisphaera</taxon>
    </lineage>
</organism>
<feature type="topological domain" description="Periplasmic" evidence="14">
    <location>
        <begin position="88"/>
        <end position="142"/>
    </location>
</feature>
<feature type="transmembrane region" description="Helical" evidence="15">
    <location>
        <begin position="43"/>
        <end position="60"/>
    </location>
</feature>
<keyword evidence="6 14" id="KW-0812">Transmembrane</keyword>
<keyword evidence="10 14" id="KW-0472">Membrane</keyword>
<keyword evidence="3 14" id="KW-0813">Transport</keyword>
<comment type="subcellular location">
    <subcellularLocation>
        <location evidence="1">Cell inner membrane</location>
        <topology evidence="1">Multi-pass membrane protein</topology>
    </subcellularLocation>
    <subcellularLocation>
        <location evidence="14">Cell membrane</location>
        <topology evidence="14">Multi-pass membrane protein</topology>
    </subcellularLocation>
</comment>
<dbReference type="InterPro" id="IPR022920">
    <property type="entry name" value="Disulphide_bond_form_DsbB"/>
</dbReference>
<feature type="topological domain" description="Cytoplasmic" evidence="14">
    <location>
        <begin position="162"/>
        <end position="171"/>
    </location>
</feature>
<evidence type="ECO:0000256" key="2">
    <source>
        <dbReference type="ARBA" id="ARBA00008823"/>
    </source>
</evidence>
<reference evidence="17" key="1">
    <citation type="journal article" date="2019" name="Int. J. Syst. Evol. Microbiol.">
        <title>The Global Catalogue of Microorganisms (GCM) 10K type strain sequencing project: providing services to taxonomists for standard genome sequencing and annotation.</title>
        <authorList>
            <consortium name="The Broad Institute Genomics Platform"/>
            <consortium name="The Broad Institute Genome Sequencing Center for Infectious Disease"/>
            <person name="Wu L."/>
            <person name="Ma J."/>
        </authorList>
    </citation>
    <scope>NUCLEOTIDE SEQUENCE [LARGE SCALE GENOMIC DNA]</scope>
    <source>
        <strain evidence="17">CCUG 60525</strain>
    </source>
</reference>
<keyword evidence="9 14" id="KW-0560">Oxidoreductase</keyword>
<evidence type="ECO:0000256" key="11">
    <source>
        <dbReference type="ARBA" id="ARBA00023157"/>
    </source>
</evidence>
<evidence type="ECO:0000256" key="14">
    <source>
        <dbReference type="HAMAP-Rule" id="MF_00286"/>
    </source>
</evidence>
<evidence type="ECO:0000256" key="15">
    <source>
        <dbReference type="SAM" id="Phobius"/>
    </source>
</evidence>
<feature type="disulfide bond" description="Redox-active" evidence="14">
    <location>
        <begin position="102"/>
        <end position="128"/>
    </location>
</feature>
<keyword evidence="13 14" id="KW-0676">Redox-active center</keyword>
<evidence type="ECO:0000256" key="10">
    <source>
        <dbReference type="ARBA" id="ARBA00023136"/>
    </source>
</evidence>
<dbReference type="EMBL" id="JBHTJS010000002">
    <property type="protein sequence ID" value="MFD1006703.1"/>
    <property type="molecule type" value="Genomic_DNA"/>
</dbReference>
<comment type="function">
    <text evidence="14">Required for disulfide bond formation in some periplasmic proteins. Acts by oxidizing the DsbA protein.</text>
</comment>
<evidence type="ECO:0000313" key="17">
    <source>
        <dbReference type="Proteomes" id="UP001597048"/>
    </source>
</evidence>
<keyword evidence="17" id="KW-1185">Reference proteome</keyword>
<evidence type="ECO:0000256" key="9">
    <source>
        <dbReference type="ARBA" id="ARBA00023002"/>
    </source>
</evidence>
<accession>A0ABW3KCR3</accession>
<dbReference type="Proteomes" id="UP001597048">
    <property type="component" value="Unassembled WGS sequence"/>
</dbReference>